<dbReference type="InterPro" id="IPR002083">
    <property type="entry name" value="MATH/TRAF_dom"/>
</dbReference>
<evidence type="ECO:0000256" key="1">
    <source>
        <dbReference type="ARBA" id="ARBA00004123"/>
    </source>
</evidence>
<evidence type="ECO:0000256" key="2">
    <source>
        <dbReference type="ARBA" id="ARBA00004906"/>
    </source>
</evidence>
<evidence type="ECO:0000259" key="6">
    <source>
        <dbReference type="PROSITE" id="PS50097"/>
    </source>
</evidence>
<gene>
    <name evidence="9" type="primary">LOC108609975</name>
</gene>
<reference evidence="9" key="3">
    <citation type="submission" date="2025-08" db="UniProtKB">
        <authorList>
            <consortium name="RefSeq"/>
        </authorList>
    </citation>
    <scope>IDENTIFICATION</scope>
    <source>
        <tissue evidence="9">Whole organism</tissue>
    </source>
</reference>
<dbReference type="Gene3D" id="1.25.40.420">
    <property type="match status" value="1"/>
</dbReference>
<organism evidence="8 9">
    <name type="scientific">Drosophila arizonae</name>
    <name type="common">Fruit fly</name>
    <dbReference type="NCBI Taxonomy" id="7263"/>
    <lineage>
        <taxon>Eukaryota</taxon>
        <taxon>Metazoa</taxon>
        <taxon>Ecdysozoa</taxon>
        <taxon>Arthropoda</taxon>
        <taxon>Hexapoda</taxon>
        <taxon>Insecta</taxon>
        <taxon>Pterygota</taxon>
        <taxon>Neoptera</taxon>
        <taxon>Endopterygota</taxon>
        <taxon>Diptera</taxon>
        <taxon>Brachycera</taxon>
        <taxon>Muscomorpha</taxon>
        <taxon>Ephydroidea</taxon>
        <taxon>Drosophilidae</taxon>
        <taxon>Drosophila</taxon>
    </lineage>
</organism>
<comment type="similarity">
    <text evidence="3">Belongs to the Tdpoz family.</text>
</comment>
<proteinExistence type="inferred from homology"/>
<dbReference type="Gene3D" id="3.30.710.10">
    <property type="entry name" value="Potassium Channel Kv1.1, Chain A"/>
    <property type="match status" value="1"/>
</dbReference>
<dbReference type="PROSITE" id="PS50097">
    <property type="entry name" value="BTB"/>
    <property type="match status" value="1"/>
</dbReference>
<dbReference type="InterPro" id="IPR000210">
    <property type="entry name" value="BTB/POZ_dom"/>
</dbReference>
<protein>
    <submittedName>
        <fullName evidence="9">Protein roadkill-like</fullName>
    </submittedName>
</protein>
<comment type="subcellular location">
    <subcellularLocation>
        <location evidence="1">Nucleus</location>
    </subcellularLocation>
</comment>
<dbReference type="Pfam" id="PF00651">
    <property type="entry name" value="BTB"/>
    <property type="match status" value="1"/>
</dbReference>
<name>A0ABM1NQM9_DROAR</name>
<dbReference type="InterPro" id="IPR056423">
    <property type="entry name" value="BACK_BPM_SPOP"/>
</dbReference>
<dbReference type="InterPro" id="IPR011333">
    <property type="entry name" value="SKP1/BTB/POZ_sf"/>
</dbReference>
<evidence type="ECO:0000259" key="7">
    <source>
        <dbReference type="PROSITE" id="PS50144"/>
    </source>
</evidence>
<feature type="domain" description="BTB" evidence="6">
    <location>
        <begin position="186"/>
        <end position="246"/>
    </location>
</feature>
<keyword evidence="5" id="KW-0539">Nucleus</keyword>
<dbReference type="SUPFAM" id="SSF54695">
    <property type="entry name" value="POZ domain"/>
    <property type="match status" value="1"/>
</dbReference>
<dbReference type="RefSeq" id="XP_017857265.1">
    <property type="nucleotide sequence ID" value="XM_018001776.1"/>
</dbReference>
<evidence type="ECO:0000256" key="4">
    <source>
        <dbReference type="ARBA" id="ARBA00022786"/>
    </source>
</evidence>
<keyword evidence="4" id="KW-0833">Ubl conjugation pathway</keyword>
<evidence type="ECO:0000313" key="9">
    <source>
        <dbReference type="RefSeq" id="XP_017857265.1"/>
    </source>
</evidence>
<dbReference type="InterPro" id="IPR008974">
    <property type="entry name" value="TRAF-like"/>
</dbReference>
<evidence type="ECO:0000313" key="8">
    <source>
        <dbReference type="Proteomes" id="UP000694904"/>
    </source>
</evidence>
<dbReference type="GeneID" id="108609975"/>
<accession>A0ABM1NQM9</accession>
<dbReference type="Pfam" id="PF24570">
    <property type="entry name" value="BACK_BPM_SPOP"/>
    <property type="match status" value="1"/>
</dbReference>
<evidence type="ECO:0000256" key="3">
    <source>
        <dbReference type="ARBA" id="ARBA00010846"/>
    </source>
</evidence>
<dbReference type="SMART" id="SM00225">
    <property type="entry name" value="BTB"/>
    <property type="match status" value="1"/>
</dbReference>
<comment type="pathway">
    <text evidence="2">Protein modification; protein ubiquitination.</text>
</comment>
<evidence type="ECO:0000256" key="5">
    <source>
        <dbReference type="ARBA" id="ARBA00023242"/>
    </source>
</evidence>
<reference evidence="8" key="2">
    <citation type="journal article" date="2016" name="G3 (Bethesda)">
        <title>Genome Evolution in Three Species of Cactophilic Drosophila.</title>
        <authorList>
            <person name="Sanchez-Flores A."/>
            <person name="Penazola F."/>
            <person name="Carpinteyro-Ponce J."/>
            <person name="Nazario-Yepiz N."/>
            <person name="Abreu-Goodger C."/>
            <person name="Machado C.A."/>
            <person name="Markow T.A."/>
        </authorList>
    </citation>
    <scope>NUCLEOTIDE SEQUENCE [LARGE SCALE GENOMIC DNA]</scope>
</reference>
<sequence>MFRISDKFENESNDWSTVEPKIVKFNHVWTIENFGEAWQFRENWESMDFPIGEHENELKWRLELALIRKGDNVSDYFQLTVHQVERLYFRGEAKVTCAIMNHEETQQKKLFNLSSDKTVCFEPFIYCSKLFNVDNNYLPHDKLTIACQIRLITDAACTCGKMNPIKVPDTKVAEDFGKLFDNEQYSDIKVSSNGHEIYAHKNILSARSQFFETMFQTDLHSRNRVILDDVDPQVLSDILRFIYTDQAPNLDNLAKQLLQAADKFKLAKLKALCEKSLFTQLCIDNAAETLILSDQFNALQLKARAIEYINMNMDMVKGTDGWHNLARINPQLVNDHFAIVGNYSDTFFVRSDKANYSKYSCEKCG</sequence>
<dbReference type="PROSITE" id="PS50144">
    <property type="entry name" value="MATH"/>
    <property type="match status" value="1"/>
</dbReference>
<reference evidence="8" key="1">
    <citation type="journal article" date="1997" name="Nucleic Acids Res.">
        <title>tRNAscan-SE: a program for improved detection of transfer RNA genes in genomic sequence.</title>
        <authorList>
            <person name="Lowe T.M."/>
            <person name="Eddy S.R."/>
        </authorList>
    </citation>
    <scope>NUCLEOTIDE SEQUENCE [LARGE SCALE GENOMIC DNA]</scope>
</reference>
<keyword evidence="8" id="KW-1185">Reference proteome</keyword>
<dbReference type="Pfam" id="PF22486">
    <property type="entry name" value="MATH_2"/>
    <property type="match status" value="1"/>
</dbReference>
<dbReference type="Gene3D" id="2.60.210.10">
    <property type="entry name" value="Apoptosis, Tumor Necrosis Factor Receptor Associated Protein 2, Chain A"/>
    <property type="match status" value="1"/>
</dbReference>
<feature type="domain" description="MATH" evidence="7">
    <location>
        <begin position="24"/>
        <end position="149"/>
    </location>
</feature>
<dbReference type="SUPFAM" id="SSF49599">
    <property type="entry name" value="TRAF domain-like"/>
    <property type="match status" value="1"/>
</dbReference>
<dbReference type="PANTHER" id="PTHR24413">
    <property type="entry name" value="SPECKLE-TYPE POZ PROTEIN"/>
    <property type="match status" value="1"/>
</dbReference>
<dbReference type="Proteomes" id="UP000694904">
    <property type="component" value="Chromosome 3"/>
</dbReference>